<dbReference type="InterPro" id="IPR009057">
    <property type="entry name" value="Homeodomain-like_sf"/>
</dbReference>
<dbReference type="SMART" id="SM00382">
    <property type="entry name" value="AAA"/>
    <property type="match status" value="1"/>
</dbReference>
<keyword evidence="7" id="KW-0804">Transcription</keyword>
<evidence type="ECO:0000256" key="2">
    <source>
        <dbReference type="ARBA" id="ARBA00022840"/>
    </source>
</evidence>
<dbReference type="Pfam" id="PF02954">
    <property type="entry name" value="HTH_8"/>
    <property type="match status" value="1"/>
</dbReference>
<dbReference type="Gene3D" id="3.30.450.40">
    <property type="match status" value="1"/>
</dbReference>
<dbReference type="PRINTS" id="PR01590">
    <property type="entry name" value="HTHFIS"/>
</dbReference>
<keyword evidence="4" id="KW-0805">Transcription regulation</keyword>
<keyword evidence="1" id="KW-0547">Nucleotide-binding</keyword>
<dbReference type="Gene3D" id="1.10.10.60">
    <property type="entry name" value="Homeodomain-like"/>
    <property type="match status" value="1"/>
</dbReference>
<dbReference type="Pfam" id="PF00158">
    <property type="entry name" value="Sigma54_activat"/>
    <property type="match status" value="1"/>
</dbReference>
<dbReference type="PROSITE" id="PS00675">
    <property type="entry name" value="SIGMA54_INTERACT_1"/>
    <property type="match status" value="1"/>
</dbReference>
<dbReference type="CDD" id="cd00009">
    <property type="entry name" value="AAA"/>
    <property type="match status" value="1"/>
</dbReference>
<feature type="domain" description="Sigma-54 factor interaction" evidence="9">
    <location>
        <begin position="316"/>
        <end position="543"/>
    </location>
</feature>
<proteinExistence type="predicted"/>
<dbReference type="GO" id="GO:0000160">
    <property type="term" value="P:phosphorelay signal transduction system"/>
    <property type="evidence" value="ECO:0007669"/>
    <property type="project" value="UniProtKB-KW"/>
</dbReference>
<evidence type="ECO:0000256" key="8">
    <source>
        <dbReference type="SAM" id="MobiDB-lite"/>
    </source>
</evidence>
<dbReference type="PANTHER" id="PTHR32071:SF77">
    <property type="entry name" value="TRANSCRIPTIONAL REGULATORY PROTEIN"/>
    <property type="match status" value="1"/>
</dbReference>
<dbReference type="EMBL" id="SNZF01000007">
    <property type="protein sequence ID" value="TDR35879.1"/>
    <property type="molecule type" value="Genomic_DNA"/>
</dbReference>
<dbReference type="InterPro" id="IPR002197">
    <property type="entry name" value="HTH_Fis"/>
</dbReference>
<dbReference type="Pfam" id="PF25601">
    <property type="entry name" value="AAA_lid_14"/>
    <property type="match status" value="1"/>
</dbReference>
<dbReference type="RefSeq" id="WP_035027092.1">
    <property type="nucleotide sequence ID" value="NZ_KK073888.1"/>
</dbReference>
<dbReference type="GO" id="GO:0043565">
    <property type="term" value="F:sequence-specific DNA binding"/>
    <property type="evidence" value="ECO:0007669"/>
    <property type="project" value="InterPro"/>
</dbReference>
<dbReference type="InterPro" id="IPR002078">
    <property type="entry name" value="Sigma_54_int"/>
</dbReference>
<dbReference type="FunFam" id="3.40.50.300:FF:000006">
    <property type="entry name" value="DNA-binding transcriptional regulator NtrC"/>
    <property type="match status" value="1"/>
</dbReference>
<dbReference type="InterPro" id="IPR025944">
    <property type="entry name" value="Sigma_54_int_dom_CS"/>
</dbReference>
<dbReference type="SUPFAM" id="SSF52540">
    <property type="entry name" value="P-loop containing nucleoside triphosphate hydrolases"/>
    <property type="match status" value="1"/>
</dbReference>
<dbReference type="InterPro" id="IPR025662">
    <property type="entry name" value="Sigma_54_int_dom_ATP-bd_1"/>
</dbReference>
<evidence type="ECO:0000256" key="1">
    <source>
        <dbReference type="ARBA" id="ARBA00022741"/>
    </source>
</evidence>
<comment type="caution">
    <text evidence="10">The sequence shown here is derived from an EMBL/GenBank/DDBJ whole genome shotgun (WGS) entry which is preliminary data.</text>
</comment>
<dbReference type="InterPro" id="IPR011991">
    <property type="entry name" value="ArsR-like_HTH"/>
</dbReference>
<dbReference type="AlphaFoldDB" id="A0A4R6YHE1"/>
<dbReference type="PROSITE" id="PS00688">
    <property type="entry name" value="SIGMA54_INTERACT_3"/>
    <property type="match status" value="1"/>
</dbReference>
<reference evidence="10 11" key="1">
    <citation type="submission" date="2019-03" db="EMBL/GenBank/DDBJ databases">
        <title>Genomic Encyclopedia of Type Strains, Phase IV (KMG-IV): sequencing the most valuable type-strain genomes for metagenomic binning, comparative biology and taxonomic classification.</title>
        <authorList>
            <person name="Goeker M."/>
        </authorList>
    </citation>
    <scope>NUCLEOTIDE SEQUENCE [LARGE SCALE GENOMIC DNA]</scope>
    <source>
        <strain evidence="10 11">DSM 11603</strain>
    </source>
</reference>
<dbReference type="Proteomes" id="UP000294958">
    <property type="component" value="Unassembled WGS sequence"/>
</dbReference>
<dbReference type="Gene3D" id="1.10.8.60">
    <property type="match status" value="1"/>
</dbReference>
<dbReference type="PROSITE" id="PS50045">
    <property type="entry name" value="SIGMA54_INTERACT_4"/>
    <property type="match status" value="1"/>
</dbReference>
<protein>
    <submittedName>
        <fullName evidence="10">Transcriptional regulator of acetoin/glycerol metabolism</fullName>
    </submittedName>
</protein>
<dbReference type="OrthoDB" id="9762726at2"/>
<organism evidence="10 11">
    <name type="scientific">Aquamicrobium defluvii</name>
    <dbReference type="NCBI Taxonomy" id="69279"/>
    <lineage>
        <taxon>Bacteria</taxon>
        <taxon>Pseudomonadati</taxon>
        <taxon>Pseudomonadota</taxon>
        <taxon>Alphaproteobacteria</taxon>
        <taxon>Hyphomicrobiales</taxon>
        <taxon>Phyllobacteriaceae</taxon>
        <taxon>Aquamicrobium</taxon>
    </lineage>
</organism>
<keyword evidence="2" id="KW-0067">ATP-binding</keyword>
<evidence type="ECO:0000256" key="4">
    <source>
        <dbReference type="ARBA" id="ARBA00023015"/>
    </source>
</evidence>
<dbReference type="InterPro" id="IPR029016">
    <property type="entry name" value="GAF-like_dom_sf"/>
</dbReference>
<keyword evidence="6" id="KW-0010">Activator</keyword>
<dbReference type="CDD" id="cd00090">
    <property type="entry name" value="HTH_ARSR"/>
    <property type="match status" value="1"/>
</dbReference>
<evidence type="ECO:0000256" key="3">
    <source>
        <dbReference type="ARBA" id="ARBA00023012"/>
    </source>
</evidence>
<evidence type="ECO:0000313" key="11">
    <source>
        <dbReference type="Proteomes" id="UP000294958"/>
    </source>
</evidence>
<keyword evidence="3" id="KW-0902">Two-component regulatory system</keyword>
<dbReference type="InterPro" id="IPR003593">
    <property type="entry name" value="AAA+_ATPase"/>
</dbReference>
<keyword evidence="11" id="KW-1185">Reference proteome</keyword>
<feature type="region of interest" description="Disordered" evidence="8">
    <location>
        <begin position="560"/>
        <end position="581"/>
    </location>
</feature>
<keyword evidence="5" id="KW-0238">DNA-binding</keyword>
<dbReference type="Gene3D" id="3.40.50.300">
    <property type="entry name" value="P-loop containing nucleotide triphosphate hydrolases"/>
    <property type="match status" value="1"/>
</dbReference>
<dbReference type="InterPro" id="IPR025943">
    <property type="entry name" value="Sigma_54_int_dom_ATP-bd_2"/>
</dbReference>
<evidence type="ECO:0000259" key="9">
    <source>
        <dbReference type="PROSITE" id="PS50045"/>
    </source>
</evidence>
<gene>
    <name evidence="10" type="ORF">DES43_10747</name>
</gene>
<dbReference type="PROSITE" id="PS00676">
    <property type="entry name" value="SIGMA54_INTERACT_2"/>
    <property type="match status" value="1"/>
</dbReference>
<evidence type="ECO:0000256" key="6">
    <source>
        <dbReference type="ARBA" id="ARBA00023159"/>
    </source>
</evidence>
<sequence>MASVETAPALAASWRRCRDDYNLDPNGAFPPMRLTDSEIRQRFERTLDRVEFGSGAMIHMRKVVRDTGYSVLFADRLGVVVKDFCDSETAHRLRDKGLAQGSVWNESVVGTNGIGTTLVERHGTFVIGSDHYHNRLKEFVCVSTPMVDPEGDILGVLTLAGNAGIQPGEARLLHRLVRDSAGWIETALFRNRFRSHFLIGLAQAPDINGEVFQSLLAVDDGGFVAGASESALRLLGAARADVLRQPVSELLGVPLRALEGGMGRLQRLDAQGGDAQYAYAFPNGRRSSVVVQPPAASSVRVRGPARQPAGPGFERLAGGEPRMQRNVELARRVADADLPILLQGETGTGKEAFARAIHMHSSRSDRPFVAVNCAAIPESLLDSELFGYEPGTFTGGLKQGKTGKVLASSGGTLFLDEIGDMPLELQTRLLRVLSEREVTPLGAVEPVPVALSLVCATHRDLERMVAEGSFRQDLYYRIHGVRIALPPLRERGDLCDLILSLAAGQKCSAGPLSLSAEALEWLVSHPWPGNIRQLSNVLRLLALTCDDGIVRVHDLPEEIRAGRQPASPGRDGPADTADANRDSLRNASDMAQRLRILQALRECNWAVSEAARHLGISRATLHRRMKEYELARPNG</sequence>
<dbReference type="SUPFAM" id="SSF46689">
    <property type="entry name" value="Homeodomain-like"/>
    <property type="match status" value="1"/>
</dbReference>
<dbReference type="InterPro" id="IPR058031">
    <property type="entry name" value="AAA_lid_NorR"/>
</dbReference>
<dbReference type="GO" id="GO:0005524">
    <property type="term" value="F:ATP binding"/>
    <property type="evidence" value="ECO:0007669"/>
    <property type="project" value="UniProtKB-KW"/>
</dbReference>
<evidence type="ECO:0000256" key="5">
    <source>
        <dbReference type="ARBA" id="ARBA00023125"/>
    </source>
</evidence>
<dbReference type="PANTHER" id="PTHR32071">
    <property type="entry name" value="TRANSCRIPTIONAL REGULATORY PROTEIN"/>
    <property type="match status" value="1"/>
</dbReference>
<evidence type="ECO:0000313" key="10">
    <source>
        <dbReference type="EMBL" id="TDR35879.1"/>
    </source>
</evidence>
<accession>A0A4R6YHE1</accession>
<dbReference type="GO" id="GO:0006355">
    <property type="term" value="P:regulation of DNA-templated transcription"/>
    <property type="evidence" value="ECO:0007669"/>
    <property type="project" value="InterPro"/>
</dbReference>
<evidence type="ECO:0000256" key="7">
    <source>
        <dbReference type="ARBA" id="ARBA00023163"/>
    </source>
</evidence>
<dbReference type="InterPro" id="IPR027417">
    <property type="entry name" value="P-loop_NTPase"/>
</dbReference>
<name>A0A4R6YHE1_9HYPH</name>